<proteinExistence type="inferred from homology"/>
<dbReference type="SUPFAM" id="SSF51735">
    <property type="entry name" value="NAD(P)-binding Rossmann-fold domains"/>
    <property type="match status" value="1"/>
</dbReference>
<dbReference type="GO" id="GO:0016616">
    <property type="term" value="F:oxidoreductase activity, acting on the CH-OH group of donors, NAD or NADP as acceptor"/>
    <property type="evidence" value="ECO:0007669"/>
    <property type="project" value="InterPro"/>
</dbReference>
<accession>A0A9X3WE70</accession>
<keyword evidence="2 4" id="KW-0560">Oxidoreductase</keyword>
<dbReference type="PANTHER" id="PTHR43333">
    <property type="entry name" value="2-HACID_DH_C DOMAIN-CONTAINING PROTEIN"/>
    <property type="match status" value="1"/>
</dbReference>
<dbReference type="InterPro" id="IPR006139">
    <property type="entry name" value="D-isomer_2_OHA_DH_cat_dom"/>
</dbReference>
<evidence type="ECO:0000259" key="6">
    <source>
        <dbReference type="Pfam" id="PF02826"/>
    </source>
</evidence>
<feature type="domain" description="D-isomer specific 2-hydroxyacid dehydrogenase catalytic" evidence="5">
    <location>
        <begin position="25"/>
        <end position="303"/>
    </location>
</feature>
<evidence type="ECO:0000256" key="3">
    <source>
        <dbReference type="ARBA" id="ARBA00023027"/>
    </source>
</evidence>
<keyword evidence="8" id="KW-1185">Reference proteome</keyword>
<sequence length="316" mass="36108">MLVVSSALLTDGVRASLINDFPDQTFEFYRSIDEASDRYPYIEILITYGEDLTPFHIRQMSKLKWIMVISAGMDLMPFAEIKERNILVTNAKGIHKIPMAEYAISMFLHLYHKQPIFYENQKKQAWNRNILVNEITGKTMTIVGTGEIGQELARIAKAFQIKTIGVSRNGEPKDYFDEVYPVDELITTLKHADFIVSILPSTNETKYLFQLAHFKAMPSHSIFLNMGRGDVVSSDVLLSALNTNQIAHAVLDVFETEPLPKGHPFWTHEKVTMTPHKSSHSPMYIPRAITIFRENLKKYSKGSSNFINEIDIDRGY</sequence>
<evidence type="ECO:0000313" key="8">
    <source>
        <dbReference type="Proteomes" id="UP001145069"/>
    </source>
</evidence>
<keyword evidence="3" id="KW-0520">NAD</keyword>
<comment type="caution">
    <text evidence="7">The sequence shown here is derived from an EMBL/GenBank/DDBJ whole genome shotgun (WGS) entry which is preliminary data.</text>
</comment>
<feature type="domain" description="D-isomer specific 2-hydroxyacid dehydrogenase NAD-binding" evidence="6">
    <location>
        <begin position="105"/>
        <end position="276"/>
    </location>
</feature>
<dbReference type="CDD" id="cd05300">
    <property type="entry name" value="2-Hacid_dh_1"/>
    <property type="match status" value="1"/>
</dbReference>
<comment type="similarity">
    <text evidence="1 4">Belongs to the D-isomer specific 2-hydroxyacid dehydrogenase family.</text>
</comment>
<dbReference type="AlphaFoldDB" id="A0A9X3WE70"/>
<dbReference type="FunFam" id="3.40.50.720:FF:000363">
    <property type="entry name" value="D-isomer specific 2-hydroxyacid dehydrogenase"/>
    <property type="match status" value="1"/>
</dbReference>
<evidence type="ECO:0000259" key="5">
    <source>
        <dbReference type="Pfam" id="PF00389"/>
    </source>
</evidence>
<dbReference type="GO" id="GO:0051287">
    <property type="term" value="F:NAD binding"/>
    <property type="evidence" value="ECO:0007669"/>
    <property type="project" value="InterPro"/>
</dbReference>
<dbReference type="EMBL" id="JAMQKC010000021">
    <property type="protein sequence ID" value="MDC3418217.1"/>
    <property type="molecule type" value="Genomic_DNA"/>
</dbReference>
<dbReference type="PANTHER" id="PTHR43333:SF1">
    <property type="entry name" value="D-ISOMER SPECIFIC 2-HYDROXYACID DEHYDROGENASE NAD-BINDING DOMAIN-CONTAINING PROTEIN"/>
    <property type="match status" value="1"/>
</dbReference>
<gene>
    <name evidence="7" type="ORF">NC799_15115</name>
</gene>
<organism evidence="7 8">
    <name type="scientific">Aquibacillus salsiterrae</name>
    <dbReference type="NCBI Taxonomy" id="2950439"/>
    <lineage>
        <taxon>Bacteria</taxon>
        <taxon>Bacillati</taxon>
        <taxon>Bacillota</taxon>
        <taxon>Bacilli</taxon>
        <taxon>Bacillales</taxon>
        <taxon>Bacillaceae</taxon>
        <taxon>Aquibacillus</taxon>
    </lineage>
</organism>
<dbReference type="SUPFAM" id="SSF52283">
    <property type="entry name" value="Formate/glycerate dehydrogenase catalytic domain-like"/>
    <property type="match status" value="1"/>
</dbReference>
<evidence type="ECO:0000256" key="2">
    <source>
        <dbReference type="ARBA" id="ARBA00023002"/>
    </source>
</evidence>
<dbReference type="Pfam" id="PF02826">
    <property type="entry name" value="2-Hacid_dh_C"/>
    <property type="match status" value="1"/>
</dbReference>
<protein>
    <submittedName>
        <fullName evidence="7">D-2-hydroxyacid dehydrogenase</fullName>
    </submittedName>
</protein>
<dbReference type="InterPro" id="IPR006140">
    <property type="entry name" value="D-isomer_DH_NAD-bd"/>
</dbReference>
<evidence type="ECO:0000313" key="7">
    <source>
        <dbReference type="EMBL" id="MDC3418217.1"/>
    </source>
</evidence>
<dbReference type="Proteomes" id="UP001145069">
    <property type="component" value="Unassembled WGS sequence"/>
</dbReference>
<evidence type="ECO:0000256" key="4">
    <source>
        <dbReference type="RuleBase" id="RU003719"/>
    </source>
</evidence>
<dbReference type="RefSeq" id="WP_272447277.1">
    <property type="nucleotide sequence ID" value="NZ_JAMQKC010000021.1"/>
</dbReference>
<dbReference type="Gene3D" id="3.40.50.720">
    <property type="entry name" value="NAD(P)-binding Rossmann-like Domain"/>
    <property type="match status" value="2"/>
</dbReference>
<dbReference type="Pfam" id="PF00389">
    <property type="entry name" value="2-Hacid_dh"/>
    <property type="match status" value="1"/>
</dbReference>
<reference evidence="7" key="1">
    <citation type="submission" date="2022-06" db="EMBL/GenBank/DDBJ databases">
        <title>Aquibacillus sp. a new bacterium isolated from soil saline samples.</title>
        <authorList>
            <person name="Galisteo C."/>
            <person name="De La Haba R."/>
            <person name="Sanchez-Porro C."/>
            <person name="Ventosa A."/>
        </authorList>
    </citation>
    <scope>NUCLEOTIDE SEQUENCE</scope>
    <source>
        <strain evidence="7">3ASR75-54</strain>
    </source>
</reference>
<evidence type="ECO:0000256" key="1">
    <source>
        <dbReference type="ARBA" id="ARBA00005854"/>
    </source>
</evidence>
<name>A0A9X3WE70_9BACI</name>
<dbReference type="InterPro" id="IPR036291">
    <property type="entry name" value="NAD(P)-bd_dom_sf"/>
</dbReference>